<dbReference type="Gene3D" id="3.40.50.300">
    <property type="entry name" value="P-loop containing nucleotide triphosphate hydrolases"/>
    <property type="match status" value="1"/>
</dbReference>
<dbReference type="OrthoDB" id="59699at2759"/>
<keyword evidence="2" id="KW-1185">Reference proteome</keyword>
<dbReference type="EMBL" id="KL198023">
    <property type="protein sequence ID" value="KDQ17641.1"/>
    <property type="molecule type" value="Genomic_DNA"/>
</dbReference>
<dbReference type="CDD" id="cd00882">
    <property type="entry name" value="Ras_like_GTPase"/>
    <property type="match status" value="1"/>
</dbReference>
<protein>
    <recommendedName>
        <fullName evidence="3">G domain-containing protein</fullName>
    </recommendedName>
</protein>
<proteinExistence type="predicted"/>
<evidence type="ECO:0000313" key="1">
    <source>
        <dbReference type="EMBL" id="KDQ17641.1"/>
    </source>
</evidence>
<evidence type="ECO:0008006" key="3">
    <source>
        <dbReference type="Google" id="ProtNLM"/>
    </source>
</evidence>
<accession>A0A067N1H2</accession>
<gene>
    <name evidence="1" type="ORF">BOTBODRAFT_29803</name>
</gene>
<organism evidence="1 2">
    <name type="scientific">Botryobasidium botryosum (strain FD-172 SS1)</name>
    <dbReference type="NCBI Taxonomy" id="930990"/>
    <lineage>
        <taxon>Eukaryota</taxon>
        <taxon>Fungi</taxon>
        <taxon>Dikarya</taxon>
        <taxon>Basidiomycota</taxon>
        <taxon>Agaricomycotina</taxon>
        <taxon>Agaricomycetes</taxon>
        <taxon>Cantharellales</taxon>
        <taxon>Botryobasidiaceae</taxon>
        <taxon>Botryobasidium</taxon>
    </lineage>
</organism>
<dbReference type="InParanoid" id="A0A067N1H2"/>
<dbReference type="AlphaFoldDB" id="A0A067N1H2"/>
<dbReference type="Proteomes" id="UP000027195">
    <property type="component" value="Unassembled WGS sequence"/>
</dbReference>
<dbReference type="STRING" id="930990.A0A067N1H2"/>
<sequence length="393" mass="44644">MGRANAGKTTILKAVCGSREAPQVYNQRGRRIMAKKSILLPTSLRGIHNIEHELRFRSNPGFVFHDSRGFEAGATEELEKVREFINNRAIERSVDKQLHAIWFCLPTDNEARMLTTAELDFFERCDTGKVPVIAIFTKFDSFDSYAFQQLRGEEVDFFEARKRARDRANEHFDRVYLNRILQQRYPPKKELRIRNMHEVDGHDEVIKRTVTELLEKTSDALDTDALKLLLATVQNNNVEICITNSINSGFVTAAAQEALESGDFLPGKKFDQFIWNVGVSYPYLWTQLLDNIIAGIVTALPTLNGDLPPPLQVLHMGASATIWCGVLCWKRTGSIGADDFQRLLEHYEDSGAGARVRAAIREEFDDVGPYDTMEQNAKLLRIILDHKDIDCIP</sequence>
<dbReference type="InterPro" id="IPR027417">
    <property type="entry name" value="P-loop_NTPase"/>
</dbReference>
<evidence type="ECO:0000313" key="2">
    <source>
        <dbReference type="Proteomes" id="UP000027195"/>
    </source>
</evidence>
<reference evidence="2" key="1">
    <citation type="journal article" date="2014" name="Proc. Natl. Acad. Sci. U.S.A.">
        <title>Extensive sampling of basidiomycete genomes demonstrates inadequacy of the white-rot/brown-rot paradigm for wood decay fungi.</title>
        <authorList>
            <person name="Riley R."/>
            <person name="Salamov A.A."/>
            <person name="Brown D.W."/>
            <person name="Nagy L.G."/>
            <person name="Floudas D."/>
            <person name="Held B.W."/>
            <person name="Levasseur A."/>
            <person name="Lombard V."/>
            <person name="Morin E."/>
            <person name="Otillar R."/>
            <person name="Lindquist E.A."/>
            <person name="Sun H."/>
            <person name="LaButti K.M."/>
            <person name="Schmutz J."/>
            <person name="Jabbour D."/>
            <person name="Luo H."/>
            <person name="Baker S.E."/>
            <person name="Pisabarro A.G."/>
            <person name="Walton J.D."/>
            <person name="Blanchette R.A."/>
            <person name="Henrissat B."/>
            <person name="Martin F."/>
            <person name="Cullen D."/>
            <person name="Hibbett D.S."/>
            <person name="Grigoriev I.V."/>
        </authorList>
    </citation>
    <scope>NUCLEOTIDE SEQUENCE [LARGE SCALE GENOMIC DNA]</scope>
    <source>
        <strain evidence="2">FD-172 SS1</strain>
    </source>
</reference>
<dbReference type="HOGENOM" id="CLU_023805_6_2_1"/>
<name>A0A067N1H2_BOTB1</name>
<dbReference type="SUPFAM" id="SSF52540">
    <property type="entry name" value="P-loop containing nucleoside triphosphate hydrolases"/>
    <property type="match status" value="1"/>
</dbReference>